<dbReference type="GO" id="GO:0005737">
    <property type="term" value="C:cytoplasm"/>
    <property type="evidence" value="ECO:0007669"/>
    <property type="project" value="UniProtKB-SubCell"/>
</dbReference>
<evidence type="ECO:0000256" key="5">
    <source>
        <dbReference type="ARBA" id="ARBA00022737"/>
    </source>
</evidence>
<proteinExistence type="inferred from homology"/>
<dbReference type="InterPro" id="IPR003439">
    <property type="entry name" value="ABC_transporter-like_ATP-bd"/>
</dbReference>
<evidence type="ECO:0000256" key="7">
    <source>
        <dbReference type="ARBA" id="ARBA00022801"/>
    </source>
</evidence>
<feature type="domain" description="ABC transporter" evidence="14">
    <location>
        <begin position="318"/>
        <end position="535"/>
    </location>
</feature>
<dbReference type="Gene3D" id="3.40.50.300">
    <property type="entry name" value="P-loop containing nucleotide triphosphate hydrolases"/>
    <property type="match status" value="2"/>
</dbReference>
<keyword evidence="7 13" id="KW-0378">Hydrolase</keyword>
<dbReference type="OrthoDB" id="9808609at2"/>
<comment type="catalytic activity">
    <reaction evidence="13">
        <text>ATP + H2O = ADP + phosphate + H(+)</text>
        <dbReference type="Rhea" id="RHEA:13065"/>
        <dbReference type="ChEBI" id="CHEBI:15377"/>
        <dbReference type="ChEBI" id="CHEBI:15378"/>
        <dbReference type="ChEBI" id="CHEBI:30616"/>
        <dbReference type="ChEBI" id="CHEBI:43474"/>
        <dbReference type="ChEBI" id="CHEBI:456216"/>
    </reaction>
</comment>
<protein>
    <recommendedName>
        <fullName evidence="13">Energy-dependent translational throttle protein EttA</fullName>
        <ecNumber evidence="13">3.6.1.-</ecNumber>
    </recommendedName>
    <alternativeName>
        <fullName evidence="13">Translational regulatory factor EttA</fullName>
    </alternativeName>
</protein>
<dbReference type="GO" id="GO:0043022">
    <property type="term" value="F:ribosome binding"/>
    <property type="evidence" value="ECO:0007669"/>
    <property type="project" value="UniProtKB-UniRule"/>
</dbReference>
<dbReference type="InterPro" id="IPR003593">
    <property type="entry name" value="AAA+_ATPase"/>
</dbReference>
<dbReference type="GO" id="GO:0006412">
    <property type="term" value="P:translation"/>
    <property type="evidence" value="ECO:0007669"/>
    <property type="project" value="UniProtKB-KW"/>
</dbReference>
<comment type="subcellular location">
    <subcellularLocation>
        <location evidence="13">Cytoplasm</location>
    </subcellularLocation>
    <text evidence="13">Associates with ribosomes and polysomes.</text>
</comment>
<dbReference type="GO" id="GO:0019843">
    <property type="term" value="F:rRNA binding"/>
    <property type="evidence" value="ECO:0007669"/>
    <property type="project" value="UniProtKB-UniRule"/>
</dbReference>
<comment type="function">
    <text evidence="12">Involved in beta-(1--&gt;2)glucan export. Transmembrane domains (TMD) form a pore in the inner membrane and the ATP-binding domain (NBD) is responsible for energy generation.</text>
</comment>
<dbReference type="HAMAP" id="MF_00847">
    <property type="entry name" value="EttA"/>
    <property type="match status" value="1"/>
</dbReference>
<comment type="similarity">
    <text evidence="1 13">Belongs to the ABC transporter superfamily. ABCF family. Translational throttle EttA subfamily.</text>
</comment>
<evidence type="ECO:0000259" key="14">
    <source>
        <dbReference type="PROSITE" id="PS50893"/>
    </source>
</evidence>
<dbReference type="PANTHER" id="PTHR43858:SF1">
    <property type="entry name" value="ABC TRANSPORTER-RELATED PROTEIN"/>
    <property type="match status" value="1"/>
</dbReference>
<evidence type="ECO:0000256" key="11">
    <source>
        <dbReference type="ARBA" id="ARBA00022917"/>
    </source>
</evidence>
<evidence type="ECO:0000256" key="4">
    <source>
        <dbReference type="ARBA" id="ARBA00022730"/>
    </source>
</evidence>
<keyword evidence="5 13" id="KW-0677">Repeat</keyword>
<gene>
    <name evidence="13 15" type="primary">ettA</name>
    <name evidence="15" type="ORF">FXB40_13805</name>
</gene>
<comment type="function">
    <text evidence="13">A translation factor that gates the progression of the 70S ribosomal initiation complex (IC, containing tRNA(fMet) in the P-site) into the translation elongation cycle by using a mechanism sensitive to the ATP/ADP ratio. Binds to the 70S ribosome E-site where it modulates the state of the translating ribosome during subunit translocation. ATP hydrolysis probably frees it from the ribosome, which can enter the elongation phase.</text>
</comment>
<comment type="domain">
    <text evidence="13">The P-site tRNA interaction motif (PtIM domain) probably interacts with the P-site tRNA(fMet) as well as the 23S rRNA.</text>
</comment>
<dbReference type="GO" id="GO:0000049">
    <property type="term" value="F:tRNA binding"/>
    <property type="evidence" value="ECO:0007669"/>
    <property type="project" value="UniProtKB-UniRule"/>
</dbReference>
<accession>A0A5D3KSH3</accession>
<dbReference type="NCBIfam" id="NF000355">
    <property type="entry name" value="ribo_prot_ABC_F"/>
    <property type="match status" value="1"/>
</dbReference>
<keyword evidence="10 13" id="KW-0694">RNA-binding</keyword>
<keyword evidence="3 13" id="KW-0820">tRNA-binding</keyword>
<dbReference type="PROSITE" id="PS00211">
    <property type="entry name" value="ABC_TRANSPORTER_1"/>
    <property type="match status" value="1"/>
</dbReference>
<evidence type="ECO:0000256" key="12">
    <source>
        <dbReference type="ARBA" id="ARBA00024722"/>
    </source>
</evidence>
<evidence type="ECO:0000256" key="9">
    <source>
        <dbReference type="ARBA" id="ARBA00022845"/>
    </source>
</evidence>
<dbReference type="SUPFAM" id="SSF52540">
    <property type="entry name" value="P-loop containing nucleoside triphosphate hydrolases"/>
    <property type="match status" value="2"/>
</dbReference>
<dbReference type="FunFam" id="3.40.50.300:FF:000011">
    <property type="entry name" value="Putative ABC transporter ATP-binding component"/>
    <property type="match status" value="1"/>
</dbReference>
<evidence type="ECO:0000256" key="6">
    <source>
        <dbReference type="ARBA" id="ARBA00022741"/>
    </source>
</evidence>
<keyword evidence="2 13" id="KW-0963">Cytoplasm</keyword>
<dbReference type="PANTHER" id="PTHR43858">
    <property type="entry name" value="ENERGY-DEPENDENT TRANSLATIONAL THROTTLE PROTEIN ETTA"/>
    <property type="match status" value="1"/>
</dbReference>
<dbReference type="PROSITE" id="PS50893">
    <property type="entry name" value="ABC_TRANSPORTER_2"/>
    <property type="match status" value="2"/>
</dbReference>
<dbReference type="CDD" id="cd03221">
    <property type="entry name" value="ABCF_EF-3"/>
    <property type="match status" value="2"/>
</dbReference>
<evidence type="ECO:0000256" key="1">
    <source>
        <dbReference type="ARBA" id="ARBA00005868"/>
    </source>
</evidence>
<dbReference type="Pfam" id="PF12848">
    <property type="entry name" value="ABC_tran_Xtn"/>
    <property type="match status" value="1"/>
</dbReference>
<dbReference type="InterPro" id="IPR017871">
    <property type="entry name" value="ABC_transporter-like_CS"/>
</dbReference>
<comment type="caution">
    <text evidence="13">Lacks conserved residue(s) required for the propagation of feature annotation.</text>
</comment>
<evidence type="ECO:0000256" key="3">
    <source>
        <dbReference type="ARBA" id="ARBA00022555"/>
    </source>
</evidence>
<name>A0A5D3KSH3_9BRAD</name>
<keyword evidence="9 13" id="KW-0810">Translation regulation</keyword>
<feature type="domain" description="ABC transporter" evidence="14">
    <location>
        <begin position="7"/>
        <end position="253"/>
    </location>
</feature>
<sequence>MARQFVYFMDGLTKSYPTRKVLDNIRLSFYPDAKIGVLGVNGSGKSTLLKIMAGLDKEYTGEAWVAEGARVGYLEQEPHLDPALTARENVMLGVAKQKAILDRYNELAMNYSEETADEMTKLQDEIEAQGLWDLDSKVDQAMDALRCPPDDADVTKLSGGERRRVALCKLLLDQPELLLLDEPTNHLDAESVSWLEGHLRTYPGAILIVTHDRYFLDNVTSWILELDRGKGIPYEGNYSSWLVQKQKRLEQEGREDAAHQKTIAREQEWVASSPKARQAKSKARYQRYEDLLKQASEKQSQTAQIIIPVAERLGANVVDFETLSKGYGDRLLIDDLTFKLPPGGIVGVIGANGAGKTTLFKMITKQETPDKGTITVGETVHLGYVDQSRDALDGSKNVWEEISGGNELILLGKKEVNSRGYCSSFNFKGADQQKKVGALSGGERNRVHLAKMLKSGANVLLLDEPTNDLDVDTLRALEEALEDFAGCAVIISHDRWFLDRIATHILAFEGDSHVEWFEGNFQDYEKDKMRRLGQDSVIPHRVKYKKLTR</sequence>
<dbReference type="InterPro" id="IPR027417">
    <property type="entry name" value="P-loop_NTPase"/>
</dbReference>
<dbReference type="EMBL" id="VSSS01000024">
    <property type="protein sequence ID" value="TYL95447.1"/>
    <property type="molecule type" value="Genomic_DNA"/>
</dbReference>
<keyword evidence="4 13" id="KW-0699">rRNA-binding</keyword>
<evidence type="ECO:0000256" key="2">
    <source>
        <dbReference type="ARBA" id="ARBA00022490"/>
    </source>
</evidence>
<comment type="caution">
    <text evidence="15">The sequence shown here is derived from an EMBL/GenBank/DDBJ whole genome shotgun (WGS) entry which is preliminary data.</text>
</comment>
<keyword evidence="11 13" id="KW-0648">Protein biosynthesis</keyword>
<evidence type="ECO:0000256" key="10">
    <source>
        <dbReference type="ARBA" id="ARBA00022884"/>
    </source>
</evidence>
<dbReference type="NCBIfam" id="TIGR03719">
    <property type="entry name" value="ABC_ABC_ChvD"/>
    <property type="match status" value="1"/>
</dbReference>
<dbReference type="GO" id="GO:0005524">
    <property type="term" value="F:ATP binding"/>
    <property type="evidence" value="ECO:0007669"/>
    <property type="project" value="UniProtKB-UniRule"/>
</dbReference>
<evidence type="ECO:0000256" key="13">
    <source>
        <dbReference type="HAMAP-Rule" id="MF_00847"/>
    </source>
</evidence>
<dbReference type="Pfam" id="PF00005">
    <property type="entry name" value="ABC_tran"/>
    <property type="match status" value="2"/>
</dbReference>
<comment type="subunit">
    <text evidence="13">Monomer. Probably contacts ribosomal proteins L1, L5, L33 and S7, the 16S and 23S rRNA and the P-site containing tRNA(fMet).</text>
</comment>
<dbReference type="Proteomes" id="UP000324758">
    <property type="component" value="Unassembled WGS sequence"/>
</dbReference>
<dbReference type="RefSeq" id="WP_148772738.1">
    <property type="nucleotide sequence ID" value="NZ_VSSS01000024.1"/>
</dbReference>
<dbReference type="EC" id="3.6.1.-" evidence="13"/>
<keyword evidence="16" id="KW-1185">Reference proteome</keyword>
<evidence type="ECO:0000313" key="16">
    <source>
        <dbReference type="Proteomes" id="UP000324758"/>
    </source>
</evidence>
<feature type="binding site" evidence="13">
    <location>
        <begin position="350"/>
        <end position="357"/>
    </location>
    <ligand>
        <name>ATP</name>
        <dbReference type="ChEBI" id="CHEBI:30616"/>
        <label>2</label>
    </ligand>
</feature>
<dbReference type="SMART" id="SM00382">
    <property type="entry name" value="AAA"/>
    <property type="match status" value="2"/>
</dbReference>
<dbReference type="GO" id="GO:0045900">
    <property type="term" value="P:negative regulation of translational elongation"/>
    <property type="evidence" value="ECO:0007669"/>
    <property type="project" value="UniProtKB-UniRule"/>
</dbReference>
<dbReference type="InterPro" id="IPR032781">
    <property type="entry name" value="ABC_tran_Xtn"/>
</dbReference>
<evidence type="ECO:0000313" key="15">
    <source>
        <dbReference type="EMBL" id="TYL95447.1"/>
    </source>
</evidence>
<dbReference type="InterPro" id="IPR022374">
    <property type="entry name" value="EttA"/>
</dbReference>
<keyword evidence="6 13" id="KW-0547">Nucleotide-binding</keyword>
<dbReference type="NCBIfam" id="NF008775">
    <property type="entry name" value="PRK11819.1"/>
    <property type="match status" value="1"/>
</dbReference>
<dbReference type="FunFam" id="3.40.50.300:FF:000183">
    <property type="entry name" value="ABC transporter ATP-binding protein yjjK"/>
    <property type="match status" value="1"/>
</dbReference>
<feature type="region of interest" description="PtIM" evidence="13">
    <location>
        <begin position="236"/>
        <end position="316"/>
    </location>
</feature>
<reference evidence="15 16" key="1">
    <citation type="submission" date="2019-08" db="EMBL/GenBank/DDBJ databases">
        <title>Bradyrhizobium hipponensis sp. nov., a rhizobium isolated from a Lupinus angustifolius root nodule in Tunisia.</title>
        <authorList>
            <person name="Off K."/>
            <person name="Rejili M."/>
            <person name="Mars M."/>
            <person name="Brachmann A."/>
            <person name="Marin M."/>
        </authorList>
    </citation>
    <scope>NUCLEOTIDE SEQUENCE [LARGE SCALE GENOMIC DNA]</scope>
    <source>
        <strain evidence="15 16">CTAW71</strain>
    </source>
</reference>
<evidence type="ECO:0000256" key="8">
    <source>
        <dbReference type="ARBA" id="ARBA00022840"/>
    </source>
</evidence>
<keyword evidence="8 13" id="KW-0067">ATP-binding</keyword>
<dbReference type="GO" id="GO:0016887">
    <property type="term" value="F:ATP hydrolysis activity"/>
    <property type="evidence" value="ECO:0007669"/>
    <property type="project" value="UniProtKB-UniRule"/>
</dbReference>
<dbReference type="AlphaFoldDB" id="A0A5D3KSH3"/>
<comment type="domain">
    <text evidence="13">The arm domain is inserted in the first ABC transporter domain. Probably contacts ribosomal protein L1.</text>
</comment>
<organism evidence="15 16">
    <name type="scientific">Bradyrhizobium rifense</name>
    <dbReference type="NCBI Taxonomy" id="515499"/>
    <lineage>
        <taxon>Bacteria</taxon>
        <taxon>Pseudomonadati</taxon>
        <taxon>Pseudomonadota</taxon>
        <taxon>Alphaproteobacteria</taxon>
        <taxon>Hyphomicrobiales</taxon>
        <taxon>Nitrobacteraceae</taxon>
        <taxon>Bradyrhizobium</taxon>
    </lineage>
</organism>